<dbReference type="EnsemblMetazoa" id="OVOC11289.2">
    <property type="protein sequence ID" value="OVOC11289.2"/>
    <property type="gene ID" value="WBGene00248098"/>
</dbReference>
<evidence type="ECO:0000256" key="1">
    <source>
        <dbReference type="ARBA" id="ARBA00004123"/>
    </source>
</evidence>
<evidence type="ECO:0000256" key="7">
    <source>
        <dbReference type="ARBA" id="ARBA00023242"/>
    </source>
</evidence>
<proteinExistence type="inferred from homology"/>
<accession>A0A2K6VI36</accession>
<dbReference type="Proteomes" id="UP000024404">
    <property type="component" value="Unassembled WGS sequence"/>
</dbReference>
<dbReference type="PANTHER" id="PTHR12596">
    <property type="entry name" value="EXPORTIN 4,7-RELATED"/>
    <property type="match status" value="1"/>
</dbReference>
<dbReference type="GO" id="GO:0006611">
    <property type="term" value="P:protein export from nucleus"/>
    <property type="evidence" value="ECO:0007669"/>
    <property type="project" value="TreeGrafter"/>
</dbReference>
<protein>
    <recommendedName>
        <fullName evidence="10">Exportin-1/Importin-beta-like domain-containing protein</fullName>
    </recommendedName>
</protein>
<dbReference type="InterPro" id="IPR016024">
    <property type="entry name" value="ARM-type_fold"/>
</dbReference>
<name>A0A2K6VI36_ONCVO</name>
<comment type="similarity">
    <text evidence="3">Belongs to the exportin family.</text>
</comment>
<dbReference type="AlphaFoldDB" id="A0A2K6VI36"/>
<evidence type="ECO:0000256" key="6">
    <source>
        <dbReference type="ARBA" id="ARBA00022927"/>
    </source>
</evidence>
<evidence type="ECO:0000256" key="5">
    <source>
        <dbReference type="ARBA" id="ARBA00022490"/>
    </source>
</evidence>
<dbReference type="SUPFAM" id="SSF48371">
    <property type="entry name" value="ARM repeat"/>
    <property type="match status" value="1"/>
</dbReference>
<evidence type="ECO:0000256" key="2">
    <source>
        <dbReference type="ARBA" id="ARBA00004496"/>
    </source>
</evidence>
<keyword evidence="9" id="KW-1185">Reference proteome</keyword>
<dbReference type="GO" id="GO:0005737">
    <property type="term" value="C:cytoplasm"/>
    <property type="evidence" value="ECO:0007669"/>
    <property type="project" value="UniProtKB-SubCell"/>
</dbReference>
<keyword evidence="7" id="KW-0539">Nucleus</keyword>
<keyword evidence="4" id="KW-0813">Transport</keyword>
<dbReference type="GO" id="GO:0005643">
    <property type="term" value="C:nuclear pore"/>
    <property type="evidence" value="ECO:0007669"/>
    <property type="project" value="TreeGrafter"/>
</dbReference>
<dbReference type="GO" id="GO:0005049">
    <property type="term" value="F:nuclear export signal receptor activity"/>
    <property type="evidence" value="ECO:0007669"/>
    <property type="project" value="InterPro"/>
</dbReference>
<sequence length="801" mass="91675">MPEVYSYCLIIANLLTIHPIQSVARAEASFPVFISFIPELTENFAVRLLFLKKKKNEKEEGNVDVKINEKESLTDCSIGLKWAYISAIQHLFKGWLIVLQNSVFLEGVCGYAIDFAKITLIMISSFMQTMFSAPFGDREEVSVTLPDREIFKEIMIKIGSFSSYFLDQMLPKIYIILAEILGEFLITMETGMNEESLNMWRENMHWILLAVGHTLVEEDKNRNCVWQRKLLDYYDEISEEGHANINICASYIDACIDTPQILTDSSDINLIIKIIGTVFAWCSIEDELLKENGITAINPELCSTSLWCAKRLISAVGLHIQTSDSNDRFAEVSRSFTQTLVDFALQKSFRIFELMPDERKTCMDAIELLDTLAHTVPRETSKSIFLFSYLSEVRTDDHLLVRTSLMKVLVEIGSIIDDEAKQRTLYEMILIPIRVKFLSLCENPTSINNNIDDLLDCFCAVTDAAKRCTANFLFAYLAPVLKPSVNLLSANKDSSVIVNAVLQFFDCLTKRMYLYCDNHNNISLLYEALLDVIQVYGKEQAEHFKKSDSKEKTSDLILLLSILINVFDRRSRPVNLSTGKTEFAKNRSRIIAAAWNILLSVMKYEFLKLPLFRKNFYRFLKCSTEIAPEHFAKLSDYDFAIVVDYLRSGLQSDYERDDLLASSKNYFEQDISINSALSIADLGFYFAKNTRYDTAIKTFSSLVEPTFAICLNAMWQEEEESSATSTALFSLLCCTEDTCKTYVRKLLSYEANHANRTTLRTAFRTLMAHIPGKRFQQSERRDFHERLKQFLTVVEGLLVAE</sequence>
<reference evidence="8" key="2">
    <citation type="submission" date="2018-02" db="UniProtKB">
        <authorList>
            <consortium name="EnsemblMetazoa"/>
        </authorList>
    </citation>
    <scope>IDENTIFICATION</scope>
</reference>
<organism evidence="8 9">
    <name type="scientific">Onchocerca volvulus</name>
    <dbReference type="NCBI Taxonomy" id="6282"/>
    <lineage>
        <taxon>Eukaryota</taxon>
        <taxon>Metazoa</taxon>
        <taxon>Ecdysozoa</taxon>
        <taxon>Nematoda</taxon>
        <taxon>Chromadorea</taxon>
        <taxon>Rhabditida</taxon>
        <taxon>Spirurina</taxon>
        <taxon>Spiruromorpha</taxon>
        <taxon>Filarioidea</taxon>
        <taxon>Onchocercidae</taxon>
        <taxon>Onchocerca</taxon>
    </lineage>
</organism>
<keyword evidence="6" id="KW-0653">Protein transport</keyword>
<comment type="subcellular location">
    <subcellularLocation>
        <location evidence="2">Cytoplasm</location>
    </subcellularLocation>
    <subcellularLocation>
        <location evidence="1">Nucleus</location>
    </subcellularLocation>
</comment>
<dbReference type="InterPro" id="IPR044189">
    <property type="entry name" value="XPO4/7-like"/>
</dbReference>
<evidence type="ECO:0000256" key="3">
    <source>
        <dbReference type="ARBA" id="ARBA00009466"/>
    </source>
</evidence>
<dbReference type="PANTHER" id="PTHR12596:SF1">
    <property type="entry name" value="EXPORTIN-4"/>
    <property type="match status" value="1"/>
</dbReference>
<dbReference type="EnsemblMetazoa" id="OVOC11289.1">
    <property type="protein sequence ID" value="OVOC11289.1"/>
    <property type="gene ID" value="WBGene00248098"/>
</dbReference>
<evidence type="ECO:0008006" key="10">
    <source>
        <dbReference type="Google" id="ProtNLM"/>
    </source>
</evidence>
<evidence type="ECO:0000313" key="9">
    <source>
        <dbReference type="Proteomes" id="UP000024404"/>
    </source>
</evidence>
<dbReference type="EMBL" id="CMVM020000350">
    <property type="status" value="NOT_ANNOTATED_CDS"/>
    <property type="molecule type" value="Genomic_DNA"/>
</dbReference>
<dbReference type="STRING" id="6282.A0A2K6VI36"/>
<evidence type="ECO:0000313" key="8">
    <source>
        <dbReference type="EnsemblMetazoa" id="OVOC11289.1"/>
    </source>
</evidence>
<evidence type="ECO:0000256" key="4">
    <source>
        <dbReference type="ARBA" id="ARBA00022448"/>
    </source>
</evidence>
<reference evidence="9" key="1">
    <citation type="submission" date="2013-10" db="EMBL/GenBank/DDBJ databases">
        <title>Genome sequencing of Onchocerca volvulus.</title>
        <authorList>
            <person name="Cotton J."/>
            <person name="Tsai J."/>
            <person name="Stanley E."/>
            <person name="Tracey A."/>
            <person name="Holroyd N."/>
            <person name="Lustigman S."/>
            <person name="Berriman M."/>
        </authorList>
    </citation>
    <scope>NUCLEOTIDE SEQUENCE</scope>
</reference>
<keyword evidence="5" id="KW-0963">Cytoplasm</keyword>
<dbReference type="OMA" id="AWCSIED"/>